<feature type="region of interest" description="Disordered" evidence="10">
    <location>
        <begin position="66"/>
        <end position="92"/>
    </location>
</feature>
<feature type="domain" description="Nuclear pore protein Nup188 C-terminal" evidence="12">
    <location>
        <begin position="1442"/>
        <end position="1811"/>
    </location>
</feature>
<dbReference type="GeneID" id="96001680"/>
<dbReference type="Pfam" id="PF21094">
    <property type="entry name" value="Nup188_SH3-like"/>
    <property type="match status" value="1"/>
</dbReference>
<evidence type="ECO:0000256" key="10">
    <source>
        <dbReference type="SAM" id="MobiDB-lite"/>
    </source>
</evidence>
<dbReference type="GO" id="GO:0006405">
    <property type="term" value="P:RNA export from nucleus"/>
    <property type="evidence" value="ECO:0007669"/>
    <property type="project" value="TreeGrafter"/>
</dbReference>
<dbReference type="Pfam" id="PF21093">
    <property type="entry name" value="Nup188_N-subdom_III"/>
    <property type="match status" value="2"/>
</dbReference>
<dbReference type="RefSeq" id="XP_069234141.1">
    <property type="nucleotide sequence ID" value="XM_069368842.1"/>
</dbReference>
<proteinExistence type="inferred from homology"/>
<dbReference type="InterPro" id="IPR041634">
    <property type="entry name" value="Nup188_C"/>
</dbReference>
<evidence type="ECO:0000313" key="15">
    <source>
        <dbReference type="Proteomes" id="UP000803884"/>
    </source>
</evidence>
<gene>
    <name evidence="14" type="ORF">WHR41_00236</name>
</gene>
<accession>A0AB34L828</accession>
<keyword evidence="4" id="KW-0653">Protein transport</keyword>
<reference evidence="14 15" key="1">
    <citation type="journal article" date="2020" name="Microbiol. Resour. Announc.">
        <title>Draft Genome Sequence of a Cladosporium Species Isolated from the Mesophotic Ascidian Didemnum maculosum.</title>
        <authorList>
            <person name="Gioti A."/>
            <person name="Siaperas R."/>
            <person name="Nikolaivits E."/>
            <person name="Le Goff G."/>
            <person name="Ouazzani J."/>
            <person name="Kotoulas G."/>
            <person name="Topakas E."/>
        </authorList>
    </citation>
    <scope>NUCLEOTIDE SEQUENCE [LARGE SCALE GENOMIC DNA]</scope>
    <source>
        <strain evidence="14 15">TM138-S3</strain>
    </source>
</reference>
<keyword evidence="5" id="KW-0811">Translocation</keyword>
<comment type="subcellular location">
    <subcellularLocation>
        <location evidence="1">Nucleus</location>
        <location evidence="1">Nuclear pore complex</location>
    </subcellularLocation>
</comment>
<keyword evidence="2" id="KW-0813">Transport</keyword>
<dbReference type="PANTHER" id="PTHR31431">
    <property type="entry name" value="NUCLEOPORIN NUP188 HOMOLOG"/>
    <property type="match status" value="1"/>
</dbReference>
<keyword evidence="3" id="KW-0509">mRNA transport</keyword>
<evidence type="ECO:0000256" key="9">
    <source>
        <dbReference type="ARBA" id="ARBA00040174"/>
    </source>
</evidence>
<evidence type="ECO:0000256" key="1">
    <source>
        <dbReference type="ARBA" id="ARBA00004567"/>
    </source>
</evidence>
<evidence type="ECO:0000259" key="11">
    <source>
        <dbReference type="Pfam" id="PF10487"/>
    </source>
</evidence>
<name>A0AB34L828_9PEZI</name>
<evidence type="ECO:0000259" key="13">
    <source>
        <dbReference type="Pfam" id="PF21093"/>
    </source>
</evidence>
<keyword evidence="15" id="KW-1185">Reference proteome</keyword>
<dbReference type="GO" id="GO:0017056">
    <property type="term" value="F:structural constituent of nuclear pore"/>
    <property type="evidence" value="ECO:0007669"/>
    <property type="project" value="InterPro"/>
</dbReference>
<dbReference type="Pfam" id="PF10487">
    <property type="entry name" value="Nup188_N"/>
    <property type="match status" value="1"/>
</dbReference>
<evidence type="ECO:0000256" key="5">
    <source>
        <dbReference type="ARBA" id="ARBA00023010"/>
    </source>
</evidence>
<feature type="domain" description="Nucleoporin Nup188 N-terminal subdomain III" evidence="13">
    <location>
        <begin position="706"/>
        <end position="877"/>
    </location>
</feature>
<evidence type="ECO:0000256" key="6">
    <source>
        <dbReference type="ARBA" id="ARBA00023132"/>
    </source>
</evidence>
<evidence type="ECO:0000256" key="3">
    <source>
        <dbReference type="ARBA" id="ARBA00022816"/>
    </source>
</evidence>
<feature type="compositionally biased region" description="Polar residues" evidence="10">
    <location>
        <begin position="447"/>
        <end position="457"/>
    </location>
</feature>
<dbReference type="InterPro" id="IPR044840">
    <property type="entry name" value="Nup188"/>
</dbReference>
<dbReference type="Gene3D" id="1.25.10.70">
    <property type="match status" value="1"/>
</dbReference>
<dbReference type="Proteomes" id="UP000803884">
    <property type="component" value="Unassembled WGS sequence"/>
</dbReference>
<evidence type="ECO:0000256" key="7">
    <source>
        <dbReference type="ARBA" id="ARBA00023242"/>
    </source>
</evidence>
<evidence type="ECO:0000256" key="8">
    <source>
        <dbReference type="ARBA" id="ARBA00038387"/>
    </source>
</evidence>
<feature type="region of interest" description="Disordered" evidence="10">
    <location>
        <begin position="153"/>
        <end position="172"/>
    </location>
</feature>
<dbReference type="Pfam" id="PF18378">
    <property type="entry name" value="Nup188_C"/>
    <property type="match status" value="1"/>
</dbReference>
<dbReference type="GO" id="GO:0051028">
    <property type="term" value="P:mRNA transport"/>
    <property type="evidence" value="ECO:0007669"/>
    <property type="project" value="UniProtKB-KW"/>
</dbReference>
<dbReference type="InterPro" id="IPR018864">
    <property type="entry name" value="Nucleoporin_Nup188_N"/>
</dbReference>
<dbReference type="GO" id="GO:0006606">
    <property type="term" value="P:protein import into nucleus"/>
    <property type="evidence" value="ECO:0007669"/>
    <property type="project" value="TreeGrafter"/>
</dbReference>
<feature type="domain" description="Nucleoporin Nup188 N-terminal subdomain III" evidence="13">
    <location>
        <begin position="902"/>
        <end position="1144"/>
    </location>
</feature>
<evidence type="ECO:0000313" key="14">
    <source>
        <dbReference type="EMBL" id="KAL1591036.1"/>
    </source>
</evidence>
<feature type="region of interest" description="Disordered" evidence="10">
    <location>
        <begin position="435"/>
        <end position="457"/>
    </location>
</feature>
<feature type="domain" description="Nucleoporin Nup188 N-terminal" evidence="11">
    <location>
        <begin position="283"/>
        <end position="422"/>
    </location>
</feature>
<evidence type="ECO:0000256" key="2">
    <source>
        <dbReference type="ARBA" id="ARBA00022448"/>
    </source>
</evidence>
<keyword evidence="6" id="KW-0906">Nuclear pore complex</keyword>
<evidence type="ECO:0000256" key="4">
    <source>
        <dbReference type="ARBA" id="ARBA00022927"/>
    </source>
</evidence>
<comment type="similarity">
    <text evidence="8">Belongs to the Nup188 family.</text>
</comment>
<feature type="region of interest" description="Disordered" evidence="10">
    <location>
        <begin position="885"/>
        <end position="905"/>
    </location>
</feature>
<feature type="compositionally biased region" description="Basic and acidic residues" evidence="10">
    <location>
        <begin position="435"/>
        <end position="446"/>
    </location>
</feature>
<dbReference type="InterPro" id="IPR048883">
    <property type="entry name" value="Nup188_N-subdom_III"/>
</dbReference>
<dbReference type="EMBL" id="JAAQHG020000001">
    <property type="protein sequence ID" value="KAL1591036.1"/>
    <property type="molecule type" value="Genomic_DNA"/>
</dbReference>
<sequence>MAAKPEATYFPALDKCLSGAEALIPWRSVYTSLSDLRNADANSALESFVSDEETRSILARPFAPFQQASPQSKSQFDNKTAPINVSQPTNNDYDLQQFKDDALWVSKELGIDELSALRCAIVEWQKRPADLLLGKVQSDNQDLALTQSYFGKSKATSGAPVDAETKSGPDFSDTELRRKRLLQICLEERSAATACSAILISLAASAVEDGTELAVMSNASPSEGDQAWTMAQARCVYEKEGGEQIKLSDCITAISRIAKTLEGPAHWPTAFKERPELTIAFYDSVIQDLVNTMRVALAQAFALSHAVTPTDALEWFKLMRSIGFFGDLSPMSDPQGVYIPILQCLVSITSVAILKLPETTKAIEDRRTAQKNNGPSYPDLGPAPFIADDACVKEINLILFQAADCGNKVACPAIYAWSVITTMIRDLVAADQAQHDEEGSDRELARRTSSIRPSSGAHTALEKTWDSLQDIEFGEHRDDPAQFFASVATHFMQVYAIIANLSNSVAAAFSANSDMSTAVIGRLVLFELARASLPMVEYDEEVLEAILALFAPDTPTSGSSDVSSALFERALSDAQRFRPYILDQALVRYPYELSPLLRILTCLASVRSEDTAKVVHMMDHLKSFTVLVHERFGSYELDDENEGTNSMHLTKDLAIFEPRPSLSFYQSQENSRSMVLADGRNPSQISEIPRGTTGIIVKDTRPFVLMLSYKHSGLAYLGVLLSTLLPNSELIVPASTEGIDRHAASEIVALMATLVKGSADREECDDTLARFGSSLGEERDIVSVLAEIAELELLAFVDQNAQEGSLALLVACTDFFDALVKRNPERTWSWLSRSSLLGMNGGVSALVAVVSGVEVRSGNYGFLKSCIRLYETLLEDASFNVIQRKPKAEGAQPRRRFDSPMETPEQTPERTISLVLTAYTRVAQDALMNLNDWGFGILEEKATVVTKLCDSFNRLLTTAYGIGLETADGRNVTEVLSVAATTQTISDFVLAPLAAVLSQGTHVNETSLVPSQQILIKDQTVSVCKYLITVVRTLRLRNGTAGSLPTQLVKLSSLFAELFAANQAYRAPIAELFTEVLVSSPADNTELPSILGQLSYDQSKDFLALLSQLDQPLKNQNDECTIWRFLTSVLESNQQYFSVYLLTGALPKDRYKSEDNKATRRTLLGYALEQLTDMRSLKPGRAIAMLQFVAKAQQVWIWATNEVRTKSDFLKNALAWLNELKPLSRSGNVTEVTSAIPEIQMAALVCDIVAVNLHASLEIGDKSQLKSVVSSLHFVSEEAVKVDGYNNSLHSNFAKNMPRNLPCVPADFKRTLANPAPLGDNYFYDVQLANEMLGFDVHWLGKQGLREEFCRANINLSLVEAQTRLLTSWKTLATTLSECTDEDPALQQILATTAQNALNANSSINLDMPCAPELLQTRADLAFVLISRLVAVKSGIDQVRDLLPVAWHLVKTSPVNYDVAQVPQDLKYYTTLLQILYLSLQPHTYLNPRPVAPGMNTGTKVILQPSTGTILIEIVGQTIASGFRALCGNLHTSMELAEPSDFQLLSALLRAILSVRGVHQIHSQIANMVDSSNIIRGGLSLFSWSDQLAEHTNQDPIYGFIAANFIVTLSSVPQIAERMAASGVLSQLSGANLSNYFRKDGGKGPFDEPHRMFAIWSDGFLPLCLNLLDAVGPAIAAEVSAFLNSFPAQLERAERALMNAKPSARNPRAGAVTLGTVSEARSLILISLILRAAKAIGAAEGIAGADVQDLQMNVQTLRDDVESLTKHERSLRDRIFPGTERELALQNVKTAVGGHDDGLQAAVVRVLTSIGQLG</sequence>
<dbReference type="GO" id="GO:0044611">
    <property type="term" value="C:nuclear pore inner ring"/>
    <property type="evidence" value="ECO:0007669"/>
    <property type="project" value="TreeGrafter"/>
</dbReference>
<protein>
    <recommendedName>
        <fullName evidence="9">Nucleoporin NUP188</fullName>
    </recommendedName>
</protein>
<keyword evidence="7" id="KW-0539">Nucleus</keyword>
<dbReference type="PANTHER" id="PTHR31431:SF1">
    <property type="entry name" value="NUCLEOPORIN NUP188"/>
    <property type="match status" value="1"/>
</dbReference>
<comment type="caution">
    <text evidence="14">The sequence shown here is derived from an EMBL/GenBank/DDBJ whole genome shotgun (WGS) entry which is preliminary data.</text>
</comment>
<organism evidence="14 15">
    <name type="scientific">Cladosporium halotolerans</name>
    <dbReference type="NCBI Taxonomy" id="1052096"/>
    <lineage>
        <taxon>Eukaryota</taxon>
        <taxon>Fungi</taxon>
        <taxon>Dikarya</taxon>
        <taxon>Ascomycota</taxon>
        <taxon>Pezizomycotina</taxon>
        <taxon>Dothideomycetes</taxon>
        <taxon>Dothideomycetidae</taxon>
        <taxon>Cladosporiales</taxon>
        <taxon>Cladosporiaceae</taxon>
        <taxon>Cladosporium</taxon>
    </lineage>
</organism>
<evidence type="ECO:0000259" key="12">
    <source>
        <dbReference type="Pfam" id="PF18378"/>
    </source>
</evidence>